<dbReference type="EMBL" id="VBAP01000060">
    <property type="protein sequence ID" value="TMI73982.1"/>
    <property type="molecule type" value="Genomic_DNA"/>
</dbReference>
<name>A0A537ISG2_9BACT</name>
<accession>A0A537ISG2</accession>
<dbReference type="Pfam" id="PF00534">
    <property type="entry name" value="Glycos_transf_1"/>
    <property type="match status" value="1"/>
</dbReference>
<protein>
    <submittedName>
        <fullName evidence="3">Glycosyltransferase</fullName>
    </submittedName>
</protein>
<keyword evidence="3" id="KW-0808">Transferase</keyword>
<reference evidence="3 4" key="1">
    <citation type="journal article" date="2019" name="Nat. Microbiol.">
        <title>Mediterranean grassland soil C-N compound turnover is dependent on rainfall and depth, and is mediated by genomically divergent microorganisms.</title>
        <authorList>
            <person name="Diamond S."/>
            <person name="Andeer P.F."/>
            <person name="Li Z."/>
            <person name="Crits-Christoph A."/>
            <person name="Burstein D."/>
            <person name="Anantharaman K."/>
            <person name="Lane K.R."/>
            <person name="Thomas B.C."/>
            <person name="Pan C."/>
            <person name="Northen T.R."/>
            <person name="Banfield J.F."/>
        </authorList>
    </citation>
    <scope>NUCLEOTIDE SEQUENCE [LARGE SCALE GENOMIC DNA]</scope>
    <source>
        <strain evidence="3">NP_8</strain>
    </source>
</reference>
<gene>
    <name evidence="3" type="ORF">E6H05_08435</name>
</gene>
<dbReference type="Gene3D" id="3.40.50.2000">
    <property type="entry name" value="Glycogen Phosphorylase B"/>
    <property type="match status" value="2"/>
</dbReference>
<dbReference type="NCBIfam" id="NF038011">
    <property type="entry name" value="PelF"/>
    <property type="match status" value="1"/>
</dbReference>
<dbReference type="Pfam" id="PF13439">
    <property type="entry name" value="Glyco_transf_4"/>
    <property type="match status" value="1"/>
</dbReference>
<proteinExistence type="predicted"/>
<dbReference type="PANTHER" id="PTHR12526:SF630">
    <property type="entry name" value="GLYCOSYLTRANSFERASE"/>
    <property type="match status" value="1"/>
</dbReference>
<dbReference type="InterPro" id="IPR001296">
    <property type="entry name" value="Glyco_trans_1"/>
</dbReference>
<sequence length="393" mass="42819">MMWTMDSAKSAHLMQVVYSLVLGGSERLACDLALRLDPRRNRSSICALAHGGPLAGTLHNAAIPFHIIGCGPGFQWRVVPKLYRLFRDNKVDVVQTHHLKQLVYSAIGARLAGAALVHVEHEHFSLRPPRARWLLRLMAPLCHHIVAIGDDVKTFLVNGVGLPAARITVIPNGVDVARYQPEPRRARDALGLRPHHRLIGHVARLEPEKDQVSLLQAFRTVADAHPDVRLVIVGDGSQRRELERAATELGVEGRVDFLGVREDVPDLLPHFDVFVLSSSSEGLPLSILEAMACARPVVATAVGEISRVVTNGVTGMTVPPGNAPALAHAMSMMLDRPAWAAAMGAAARRLVESAYSLTRVVEQYQALYASVYAARGYDLPTLGDSDITPPRTR</sequence>
<dbReference type="GO" id="GO:0016740">
    <property type="term" value="F:transferase activity"/>
    <property type="evidence" value="ECO:0007669"/>
    <property type="project" value="UniProtKB-KW"/>
</dbReference>
<evidence type="ECO:0000313" key="4">
    <source>
        <dbReference type="Proteomes" id="UP000318834"/>
    </source>
</evidence>
<dbReference type="AlphaFoldDB" id="A0A537ISG2"/>
<organism evidence="3 4">
    <name type="scientific">Candidatus Segetimicrobium genomatis</name>
    <dbReference type="NCBI Taxonomy" id="2569760"/>
    <lineage>
        <taxon>Bacteria</taxon>
        <taxon>Bacillati</taxon>
        <taxon>Candidatus Sysuimicrobiota</taxon>
        <taxon>Candidatus Sysuimicrobiia</taxon>
        <taxon>Candidatus Sysuimicrobiales</taxon>
        <taxon>Candidatus Segetimicrobiaceae</taxon>
        <taxon>Candidatus Segetimicrobium</taxon>
    </lineage>
</organism>
<dbReference type="PANTHER" id="PTHR12526">
    <property type="entry name" value="GLYCOSYLTRANSFERASE"/>
    <property type="match status" value="1"/>
</dbReference>
<feature type="domain" description="Glycosyl transferase family 1" evidence="1">
    <location>
        <begin position="187"/>
        <end position="349"/>
    </location>
</feature>
<dbReference type="InterPro" id="IPR028098">
    <property type="entry name" value="Glyco_trans_4-like_N"/>
</dbReference>
<evidence type="ECO:0000259" key="1">
    <source>
        <dbReference type="Pfam" id="PF00534"/>
    </source>
</evidence>
<comment type="caution">
    <text evidence="3">The sequence shown here is derived from an EMBL/GenBank/DDBJ whole genome shotgun (WGS) entry which is preliminary data.</text>
</comment>
<evidence type="ECO:0000259" key="2">
    <source>
        <dbReference type="Pfam" id="PF13439"/>
    </source>
</evidence>
<feature type="domain" description="Glycosyltransferase subfamily 4-like N-terminal" evidence="2">
    <location>
        <begin position="23"/>
        <end position="178"/>
    </location>
</feature>
<dbReference type="Proteomes" id="UP000318834">
    <property type="component" value="Unassembled WGS sequence"/>
</dbReference>
<evidence type="ECO:0000313" key="3">
    <source>
        <dbReference type="EMBL" id="TMI73982.1"/>
    </source>
</evidence>
<dbReference type="InterPro" id="IPR047691">
    <property type="entry name" value="PelF-like"/>
</dbReference>
<dbReference type="SUPFAM" id="SSF53756">
    <property type="entry name" value="UDP-Glycosyltransferase/glycogen phosphorylase"/>
    <property type="match status" value="1"/>
</dbReference>